<dbReference type="Gene3D" id="3.40.50.720">
    <property type="entry name" value="NAD(P)-binding Rossmann-like Domain"/>
    <property type="match status" value="1"/>
</dbReference>
<dbReference type="EMBL" id="POAF01000003">
    <property type="protein sequence ID" value="RBM01949.1"/>
    <property type="molecule type" value="Genomic_DNA"/>
</dbReference>
<evidence type="ECO:0008006" key="4">
    <source>
        <dbReference type="Google" id="ProtNLM"/>
    </source>
</evidence>
<sequence length="280" mass="29230">MRNLPVHRAVPANEVPHGQLFRLEGRSFIVLGAAAGVGEHIVRTIVALGGAVLCVDRSAEAVDLLADELGQPALAVDFSTEAGMARVAGAASLHFGELAGYVDVAGQMHPQRIADYGLEHWQQDFAVNLGHAVLAAKYLNPLVVQGSIVFISSTVAARGGLMAPGYGPAKAALEVWVKQWANALGTSGTRVNAVAPGLFLSPRVEAKGYPDSEWEVLDSRPALGRLGQPAEIASAVAFLLTNAAGYITGSTIPVEGGALSRDSTGIDQLRIAQAKRPEDD</sequence>
<evidence type="ECO:0000313" key="3">
    <source>
        <dbReference type="Proteomes" id="UP000252167"/>
    </source>
</evidence>
<dbReference type="InterPro" id="IPR036291">
    <property type="entry name" value="NAD(P)-bd_dom_sf"/>
</dbReference>
<keyword evidence="3" id="KW-1185">Reference proteome</keyword>
<dbReference type="InterPro" id="IPR002347">
    <property type="entry name" value="SDR_fam"/>
</dbReference>
<evidence type="ECO:0000256" key="1">
    <source>
        <dbReference type="ARBA" id="ARBA00006484"/>
    </source>
</evidence>
<protein>
    <recommendedName>
        <fullName evidence="4">SDR family oxidoreductase</fullName>
    </recommendedName>
</protein>
<dbReference type="PRINTS" id="PR00081">
    <property type="entry name" value="GDHRDH"/>
</dbReference>
<evidence type="ECO:0000313" key="2">
    <source>
        <dbReference type="EMBL" id="RBM01949.1"/>
    </source>
</evidence>
<name>A0A365YHD3_9MICC</name>
<dbReference type="GO" id="GO:0016616">
    <property type="term" value="F:oxidoreductase activity, acting on the CH-OH group of donors, NAD or NADP as acceptor"/>
    <property type="evidence" value="ECO:0007669"/>
    <property type="project" value="TreeGrafter"/>
</dbReference>
<reference evidence="2 3" key="1">
    <citation type="submission" date="2018-01" db="EMBL/GenBank/DDBJ databases">
        <title>Glutamicibacter soli strain NHPC-3 Whole genome sequence and assembly.</title>
        <authorList>
            <person name="Choudhury P."/>
            <person name="Gupta D."/>
            <person name="Sengupta K."/>
            <person name="Jawed A."/>
            <person name="Sultana N."/>
            <person name="Saha P."/>
        </authorList>
    </citation>
    <scope>NUCLEOTIDE SEQUENCE [LARGE SCALE GENOMIC DNA]</scope>
    <source>
        <strain evidence="2 3">NHPC-3</strain>
    </source>
</reference>
<dbReference type="PANTHER" id="PTHR42760">
    <property type="entry name" value="SHORT-CHAIN DEHYDROGENASES/REDUCTASES FAMILY MEMBER"/>
    <property type="match status" value="1"/>
</dbReference>
<gene>
    <name evidence="2" type="ORF">C1H84_08965</name>
</gene>
<organism evidence="2 3">
    <name type="scientific">Glutamicibacter soli</name>
    <dbReference type="NCBI Taxonomy" id="453836"/>
    <lineage>
        <taxon>Bacteria</taxon>
        <taxon>Bacillati</taxon>
        <taxon>Actinomycetota</taxon>
        <taxon>Actinomycetes</taxon>
        <taxon>Micrococcales</taxon>
        <taxon>Micrococcaceae</taxon>
        <taxon>Glutamicibacter</taxon>
    </lineage>
</organism>
<comment type="similarity">
    <text evidence="1">Belongs to the short-chain dehydrogenases/reductases (SDR) family.</text>
</comment>
<dbReference type="AlphaFoldDB" id="A0A365YHD3"/>
<dbReference type="SUPFAM" id="SSF51735">
    <property type="entry name" value="NAD(P)-binding Rossmann-fold domains"/>
    <property type="match status" value="1"/>
</dbReference>
<dbReference type="RefSeq" id="WP_113607194.1">
    <property type="nucleotide sequence ID" value="NZ_POAF01000003.1"/>
</dbReference>
<comment type="caution">
    <text evidence="2">The sequence shown here is derived from an EMBL/GenBank/DDBJ whole genome shotgun (WGS) entry which is preliminary data.</text>
</comment>
<dbReference type="Pfam" id="PF13561">
    <property type="entry name" value="adh_short_C2"/>
    <property type="match status" value="1"/>
</dbReference>
<accession>A0A365YHD3</accession>
<dbReference type="CDD" id="cd05233">
    <property type="entry name" value="SDR_c"/>
    <property type="match status" value="1"/>
</dbReference>
<proteinExistence type="inferred from homology"/>
<dbReference type="Proteomes" id="UP000252167">
    <property type="component" value="Unassembled WGS sequence"/>
</dbReference>